<dbReference type="Pfam" id="PF12802">
    <property type="entry name" value="MarR_2"/>
    <property type="match status" value="1"/>
</dbReference>
<evidence type="ECO:0000313" key="7">
    <source>
        <dbReference type="Proteomes" id="UP000320235"/>
    </source>
</evidence>
<evidence type="ECO:0000256" key="2">
    <source>
        <dbReference type="ARBA" id="ARBA00023015"/>
    </source>
</evidence>
<dbReference type="GO" id="GO:0003700">
    <property type="term" value="F:DNA-binding transcription factor activity"/>
    <property type="evidence" value="ECO:0007669"/>
    <property type="project" value="InterPro"/>
</dbReference>
<accession>A0A543FK58</accession>
<organism evidence="6 7">
    <name type="scientific">Microbacterium kyungheense</name>
    <dbReference type="NCBI Taxonomy" id="1263636"/>
    <lineage>
        <taxon>Bacteria</taxon>
        <taxon>Bacillati</taxon>
        <taxon>Actinomycetota</taxon>
        <taxon>Actinomycetes</taxon>
        <taxon>Micrococcales</taxon>
        <taxon>Microbacteriaceae</taxon>
        <taxon>Microbacterium</taxon>
    </lineage>
</organism>
<reference evidence="6 7" key="1">
    <citation type="submission" date="2019-06" db="EMBL/GenBank/DDBJ databases">
        <title>Sequencing the genomes of 1000 actinobacteria strains.</title>
        <authorList>
            <person name="Klenk H.-P."/>
        </authorList>
    </citation>
    <scope>NUCLEOTIDE SEQUENCE [LARGE SCALE GENOMIC DNA]</scope>
    <source>
        <strain evidence="6 7">DSM 105492</strain>
    </source>
</reference>
<dbReference type="Proteomes" id="UP000320235">
    <property type="component" value="Unassembled WGS sequence"/>
</dbReference>
<keyword evidence="2" id="KW-0805">Transcription regulation</keyword>
<dbReference type="GO" id="GO:0005737">
    <property type="term" value="C:cytoplasm"/>
    <property type="evidence" value="ECO:0007669"/>
    <property type="project" value="UniProtKB-SubCell"/>
</dbReference>
<dbReference type="PANTHER" id="PTHR33164:SF5">
    <property type="entry name" value="ORGANIC HYDROPEROXIDE RESISTANCE TRANSCRIPTIONAL REGULATOR"/>
    <property type="match status" value="1"/>
</dbReference>
<dbReference type="InterPro" id="IPR000835">
    <property type="entry name" value="HTH_MarR-typ"/>
</dbReference>
<dbReference type="SMART" id="SM00347">
    <property type="entry name" value="HTH_MARR"/>
    <property type="match status" value="1"/>
</dbReference>
<dbReference type="SUPFAM" id="SSF46785">
    <property type="entry name" value="Winged helix' DNA-binding domain"/>
    <property type="match status" value="1"/>
</dbReference>
<dbReference type="InterPro" id="IPR023187">
    <property type="entry name" value="Tscrpt_reg_MarR-type_CS"/>
</dbReference>
<evidence type="ECO:0000256" key="1">
    <source>
        <dbReference type="ARBA" id="ARBA00004496"/>
    </source>
</evidence>
<keyword evidence="7" id="KW-1185">Reference proteome</keyword>
<dbReference type="AlphaFoldDB" id="A0A543FK58"/>
<dbReference type="PROSITE" id="PS01117">
    <property type="entry name" value="HTH_MARR_1"/>
    <property type="match status" value="1"/>
</dbReference>
<dbReference type="Gene3D" id="1.10.10.10">
    <property type="entry name" value="Winged helix-like DNA-binding domain superfamily/Winged helix DNA-binding domain"/>
    <property type="match status" value="1"/>
</dbReference>
<sequence>MIRMNSTAMPEADLEASVCFALYTSMQATLQLYRDLLAPWGLTFQQALVLAVLWERGDVSPTELATALQLDSSSISGLLNRMEAAGLVRREPSPTDRRAVRITPTERSLEIRSELAPVGQCIVEALDLDRDDAVKLVGSLHALRDRITDYDTAAALAAHR</sequence>
<proteinExistence type="predicted"/>
<dbReference type="GO" id="GO:0003677">
    <property type="term" value="F:DNA binding"/>
    <property type="evidence" value="ECO:0007669"/>
    <property type="project" value="UniProtKB-KW"/>
</dbReference>
<keyword evidence="4" id="KW-0804">Transcription</keyword>
<evidence type="ECO:0000256" key="4">
    <source>
        <dbReference type="ARBA" id="ARBA00023163"/>
    </source>
</evidence>
<dbReference type="PROSITE" id="PS50995">
    <property type="entry name" value="HTH_MARR_2"/>
    <property type="match status" value="1"/>
</dbReference>
<evidence type="ECO:0000259" key="5">
    <source>
        <dbReference type="PROSITE" id="PS50995"/>
    </source>
</evidence>
<dbReference type="InterPro" id="IPR039422">
    <property type="entry name" value="MarR/SlyA-like"/>
</dbReference>
<dbReference type="InterPro" id="IPR036388">
    <property type="entry name" value="WH-like_DNA-bd_sf"/>
</dbReference>
<dbReference type="InterPro" id="IPR036390">
    <property type="entry name" value="WH_DNA-bd_sf"/>
</dbReference>
<comment type="subcellular location">
    <subcellularLocation>
        <location evidence="1">Cytoplasm</location>
    </subcellularLocation>
</comment>
<dbReference type="EMBL" id="VFPE01000001">
    <property type="protein sequence ID" value="TQM34248.1"/>
    <property type="molecule type" value="Genomic_DNA"/>
</dbReference>
<comment type="caution">
    <text evidence="6">The sequence shown here is derived from an EMBL/GenBank/DDBJ whole genome shotgun (WGS) entry which is preliminary data.</text>
</comment>
<dbReference type="PANTHER" id="PTHR33164">
    <property type="entry name" value="TRANSCRIPTIONAL REGULATOR, MARR FAMILY"/>
    <property type="match status" value="1"/>
</dbReference>
<gene>
    <name evidence="6" type="ORF">FB391_0535</name>
</gene>
<evidence type="ECO:0000313" key="6">
    <source>
        <dbReference type="EMBL" id="TQM34248.1"/>
    </source>
</evidence>
<dbReference type="GO" id="GO:0006950">
    <property type="term" value="P:response to stress"/>
    <property type="evidence" value="ECO:0007669"/>
    <property type="project" value="TreeGrafter"/>
</dbReference>
<feature type="domain" description="HTH marR-type" evidence="5">
    <location>
        <begin position="15"/>
        <end position="149"/>
    </location>
</feature>
<dbReference type="PRINTS" id="PR00598">
    <property type="entry name" value="HTHMARR"/>
</dbReference>
<name>A0A543FK58_9MICO</name>
<protein>
    <submittedName>
        <fullName evidence="6">DNA-binding MarR family transcriptional regulator</fullName>
    </submittedName>
</protein>
<evidence type="ECO:0000256" key="3">
    <source>
        <dbReference type="ARBA" id="ARBA00023125"/>
    </source>
</evidence>
<keyword evidence="3 6" id="KW-0238">DNA-binding</keyword>